<evidence type="ECO:0000313" key="3">
    <source>
        <dbReference type="Proteomes" id="UP000785171"/>
    </source>
</evidence>
<name>A0A8T0LI37_9STRA</name>
<comment type="caution">
    <text evidence="2">The sequence shown here is derived from an EMBL/GenBank/DDBJ whole genome shotgun (WGS) entry which is preliminary data.</text>
</comment>
<feature type="region of interest" description="Disordered" evidence="1">
    <location>
        <begin position="55"/>
        <end position="86"/>
    </location>
</feature>
<feature type="compositionally biased region" description="Low complexity" evidence="1">
    <location>
        <begin position="111"/>
        <end position="128"/>
    </location>
</feature>
<feature type="compositionally biased region" description="Low complexity" evidence="1">
    <location>
        <begin position="643"/>
        <end position="654"/>
    </location>
</feature>
<reference evidence="2" key="1">
    <citation type="journal article" date="2015" name="Genom Data">
        <title>Genome sequences of six Phytophthora species associated with forests in New Zealand.</title>
        <authorList>
            <person name="Studholme D.J."/>
            <person name="McDougal R.L."/>
            <person name="Sambles C."/>
            <person name="Hansen E."/>
            <person name="Hardy G."/>
            <person name="Grant M."/>
            <person name="Ganley R.J."/>
            <person name="Williams N.M."/>
        </authorList>
    </citation>
    <scope>NUCLEOTIDE SEQUENCE</scope>
    <source>
        <strain evidence="2">NZFS 2646</strain>
    </source>
</reference>
<feature type="compositionally biased region" description="Low complexity" evidence="1">
    <location>
        <begin position="14"/>
        <end position="37"/>
    </location>
</feature>
<reference evidence="2" key="2">
    <citation type="submission" date="2020-06" db="EMBL/GenBank/DDBJ databases">
        <authorList>
            <person name="Studholme D.J."/>
        </authorList>
    </citation>
    <scope>NUCLEOTIDE SEQUENCE</scope>
    <source>
        <strain evidence="2">NZFS 2646</strain>
    </source>
</reference>
<feature type="compositionally biased region" description="Low complexity" evidence="1">
    <location>
        <begin position="256"/>
        <end position="271"/>
    </location>
</feature>
<feature type="region of interest" description="Disordered" evidence="1">
    <location>
        <begin position="986"/>
        <end position="1005"/>
    </location>
</feature>
<gene>
    <name evidence="2" type="ORF">JM16_009293</name>
</gene>
<feature type="region of interest" description="Disordered" evidence="1">
    <location>
        <begin position="111"/>
        <end position="184"/>
    </location>
</feature>
<feature type="compositionally biased region" description="Basic and acidic residues" evidence="1">
    <location>
        <begin position="986"/>
        <end position="997"/>
    </location>
</feature>
<feature type="region of interest" description="Disordered" evidence="1">
    <location>
        <begin position="566"/>
        <end position="609"/>
    </location>
</feature>
<dbReference type="AlphaFoldDB" id="A0A8T0LI37"/>
<feature type="region of interest" description="Disordered" evidence="1">
    <location>
        <begin position="229"/>
        <end position="271"/>
    </location>
</feature>
<feature type="compositionally biased region" description="Basic and acidic residues" evidence="1">
    <location>
        <begin position="152"/>
        <end position="164"/>
    </location>
</feature>
<feature type="compositionally biased region" description="Low complexity" evidence="1">
    <location>
        <begin position="138"/>
        <end position="151"/>
    </location>
</feature>
<feature type="compositionally biased region" description="Low complexity" evidence="1">
    <location>
        <begin position="575"/>
        <end position="586"/>
    </location>
</feature>
<feature type="compositionally biased region" description="Low complexity" evidence="1">
    <location>
        <begin position="357"/>
        <end position="372"/>
    </location>
</feature>
<feature type="region of interest" description="Disordered" evidence="1">
    <location>
        <begin position="634"/>
        <end position="674"/>
    </location>
</feature>
<protein>
    <submittedName>
        <fullName evidence="2">Uncharacterized protein</fullName>
    </submittedName>
</protein>
<proteinExistence type="predicted"/>
<accession>A0A8T0LI37</accession>
<feature type="region of interest" description="Disordered" evidence="1">
    <location>
        <begin position="498"/>
        <end position="542"/>
    </location>
</feature>
<feature type="non-terminal residue" evidence="2">
    <location>
        <position position="1098"/>
    </location>
</feature>
<feature type="region of interest" description="Disordered" evidence="1">
    <location>
        <begin position="431"/>
        <end position="469"/>
    </location>
</feature>
<feature type="region of interest" description="Disordered" evidence="1">
    <location>
        <begin position="330"/>
        <end position="372"/>
    </location>
</feature>
<dbReference type="EMBL" id="JPWV03000777">
    <property type="protein sequence ID" value="KAG2504648.1"/>
    <property type="molecule type" value="Genomic_DNA"/>
</dbReference>
<organism evidence="2 3">
    <name type="scientific">Phytophthora kernoviae</name>
    <dbReference type="NCBI Taxonomy" id="325452"/>
    <lineage>
        <taxon>Eukaryota</taxon>
        <taxon>Sar</taxon>
        <taxon>Stramenopiles</taxon>
        <taxon>Oomycota</taxon>
        <taxon>Peronosporomycetes</taxon>
        <taxon>Peronosporales</taxon>
        <taxon>Peronosporaceae</taxon>
        <taxon>Phytophthora</taxon>
    </lineage>
</organism>
<feature type="compositionally biased region" description="Polar residues" evidence="1">
    <location>
        <begin position="165"/>
        <end position="183"/>
    </location>
</feature>
<feature type="region of interest" description="Disordered" evidence="1">
    <location>
        <begin position="1"/>
        <end position="37"/>
    </location>
</feature>
<sequence>MGGAESTEMDSKKQQQQAVAGGKPTPTETGVKTVEGGVTTYTTTAGVKTAVSDFEAVSEQKSSKGPGAEPETEPSDRQKAAASGDDDVKTEVFRMVEADGCVVVKTVKTTRRSTVSTTGEPMTTVEVETTTETEDTNGDITTSTKTETTTETESKRGHNQHDAKTSASTSGITATNSSNQASTAPGELVMIEVFQSEEADGTIVTKTVKTTTRTSTTTNGELMTTVEVETTTETETKSGEKSTTVETETREETETEMSGLATTSGTTSSVSGMTAIRSSEQAGAAPGESVKTEVFQSEEADGTIVTKTVKTTTRTSTTTNGELMTTVEVETTTETETKSGEKSTTVETETREETETEMSGLATTSGTTSSVSGMTAIRSSEQAGAAPGESVKTEVFQSEEADGTIVTKTVKTTTRTSTTTNGELMTTVEVETTTETETKSGEKSTTVETTETTEETSEMTVTEEGISRGSDKVAGQKAAAIGVAGLATTGAVIGSAVSATRSKTTSDDVGSTETTETTETTEETSETTVTEEGISRGSDKVAGQKAAAIGVAGLATTGAVIGSAVSATRSKTTSDDVGSTETTETTETTEETSEMTVTEEGISRGSDKVAGQKAAAIGVAGLATTGAVIGSAVSATRSKTTSDDVGSTETTETTETTEETSEMTVTEEGISRGSDKVAGQKAAAIGVAGLATTGAVIGSAVSATRSKTTSDDVGSTETMEKGAVRVGGSLVKSYDNDAFVVVELSGDRKIGSKLMGAQDLVRSLSVMPQFVDFCGVRGQKPSNLEGHDLHELSSAFCAKNFSSFSENLYEDGSLDEKRAAWNFSRTLSVHVPELAVHQFGIEVGRHKRVLIIKEVSSDNEKASKAANIEVLTPLLNESPQLSSGYENVVITEGGKVVFYGSAKALMAVSEQLGLPHPQENEITGFLLGLSHNSNAQYHVTIIDGANDSQDNQRSENLSSQVNFADDTVLFASDSVMAPQATKKFAGDDTKLDHREDNQSSSYTASPTLVTAGTAAMRGLYVRHAREGSMSESMTFSADIDAAAQEIQRVCTGAATDEAALASLLLSKTVEERYLIWWRYRILYKQSLSVWVKSTSDYG</sequence>
<evidence type="ECO:0000256" key="1">
    <source>
        <dbReference type="SAM" id="MobiDB-lite"/>
    </source>
</evidence>
<feature type="compositionally biased region" description="Low complexity" evidence="1">
    <location>
        <begin position="507"/>
        <end position="518"/>
    </location>
</feature>
<evidence type="ECO:0000313" key="2">
    <source>
        <dbReference type="EMBL" id="KAG2504648.1"/>
    </source>
</evidence>
<dbReference type="Proteomes" id="UP000785171">
    <property type="component" value="Unassembled WGS sequence"/>
</dbReference>
<feature type="region of interest" description="Disordered" evidence="1">
    <location>
        <begin position="278"/>
        <end position="297"/>
    </location>
</feature>